<dbReference type="GO" id="GO:0006355">
    <property type="term" value="P:regulation of DNA-templated transcription"/>
    <property type="evidence" value="ECO:0007669"/>
    <property type="project" value="InterPro"/>
</dbReference>
<dbReference type="NCBIfam" id="TIGR00229">
    <property type="entry name" value="sensory_box"/>
    <property type="match status" value="5"/>
</dbReference>
<comment type="caution">
    <text evidence="10">The sequence shown here is derived from an EMBL/GenBank/DDBJ whole genome shotgun (WGS) entry which is preliminary data.</text>
</comment>
<dbReference type="SUPFAM" id="SSF52738">
    <property type="entry name" value="Methylesterase CheB, C-terminal domain"/>
    <property type="match status" value="1"/>
</dbReference>
<evidence type="ECO:0000313" key="11">
    <source>
        <dbReference type="Proteomes" id="UP000006073"/>
    </source>
</evidence>
<dbReference type="Proteomes" id="UP000006073">
    <property type="component" value="Unassembled WGS sequence"/>
</dbReference>
<feature type="domain" description="PAS" evidence="8">
    <location>
        <begin position="193"/>
        <end position="263"/>
    </location>
</feature>
<dbReference type="InterPro" id="IPR005467">
    <property type="entry name" value="His_kinase_dom"/>
</dbReference>
<keyword evidence="5 10" id="KW-0418">Kinase</keyword>
<dbReference type="InterPro" id="IPR000673">
    <property type="entry name" value="Sig_transdc_resp-reg_Me-estase"/>
</dbReference>
<dbReference type="SUPFAM" id="SSF55781">
    <property type="entry name" value="GAF domain-like"/>
    <property type="match status" value="1"/>
</dbReference>
<dbReference type="Pfam" id="PF08448">
    <property type="entry name" value="PAS_4"/>
    <property type="match status" value="1"/>
</dbReference>
<dbReference type="InterPro" id="IPR000014">
    <property type="entry name" value="PAS"/>
</dbReference>
<dbReference type="SMART" id="SM00387">
    <property type="entry name" value="HATPase_c"/>
    <property type="match status" value="1"/>
</dbReference>
<feature type="domain" description="PAC" evidence="9">
    <location>
        <begin position="1044"/>
        <end position="1095"/>
    </location>
</feature>
<evidence type="ECO:0000256" key="4">
    <source>
        <dbReference type="ARBA" id="ARBA00022679"/>
    </source>
</evidence>
<dbReference type="InterPro" id="IPR013655">
    <property type="entry name" value="PAS_fold_3"/>
</dbReference>
<keyword evidence="11" id="KW-1185">Reference proteome</keyword>
<dbReference type="InterPro" id="IPR004358">
    <property type="entry name" value="Sig_transdc_His_kin-like_C"/>
</dbReference>
<dbReference type="Gene3D" id="3.30.450.40">
    <property type="match status" value="1"/>
</dbReference>
<evidence type="ECO:0000259" key="8">
    <source>
        <dbReference type="PROSITE" id="PS50112"/>
    </source>
</evidence>
<dbReference type="Pfam" id="PF00512">
    <property type="entry name" value="HisKA"/>
    <property type="match status" value="1"/>
</dbReference>
<dbReference type="Gene3D" id="3.30.450.20">
    <property type="entry name" value="PAS domain"/>
    <property type="match status" value="7"/>
</dbReference>
<dbReference type="GO" id="GO:0006935">
    <property type="term" value="P:chemotaxis"/>
    <property type="evidence" value="ECO:0007669"/>
    <property type="project" value="InterPro"/>
</dbReference>
<dbReference type="PANTHER" id="PTHR43304">
    <property type="entry name" value="PHYTOCHROME-LIKE PROTEIN CPH1"/>
    <property type="match status" value="1"/>
</dbReference>
<evidence type="ECO:0000259" key="9">
    <source>
        <dbReference type="PROSITE" id="PS50113"/>
    </source>
</evidence>
<gene>
    <name evidence="10" type="ORF">A33Q_3285</name>
</gene>
<dbReference type="InterPro" id="IPR029016">
    <property type="entry name" value="GAF-like_dom_sf"/>
</dbReference>
<keyword evidence="6" id="KW-0175">Coiled coil</keyword>
<dbReference type="SMART" id="SM00388">
    <property type="entry name" value="HisKA"/>
    <property type="match status" value="1"/>
</dbReference>
<feature type="domain" description="PAC" evidence="9">
    <location>
        <begin position="1175"/>
        <end position="1227"/>
    </location>
</feature>
<dbReference type="Pfam" id="PF02518">
    <property type="entry name" value="HATPase_c"/>
    <property type="match status" value="1"/>
</dbReference>
<dbReference type="InterPro" id="IPR036097">
    <property type="entry name" value="HisK_dim/P_sf"/>
</dbReference>
<dbReference type="InterPro" id="IPR003594">
    <property type="entry name" value="HATPase_dom"/>
</dbReference>
<feature type="domain" description="PAS" evidence="8">
    <location>
        <begin position="852"/>
        <end position="922"/>
    </location>
</feature>
<evidence type="ECO:0000259" key="7">
    <source>
        <dbReference type="PROSITE" id="PS50109"/>
    </source>
</evidence>
<dbReference type="PROSITE" id="PS50113">
    <property type="entry name" value="PAC"/>
    <property type="match status" value="4"/>
</dbReference>
<dbReference type="PANTHER" id="PTHR43304:SF1">
    <property type="entry name" value="PAC DOMAIN-CONTAINING PROTEIN"/>
    <property type="match status" value="1"/>
</dbReference>
<feature type="domain" description="PAC" evidence="9">
    <location>
        <begin position="383"/>
        <end position="435"/>
    </location>
</feature>
<dbReference type="PROSITE" id="PS50112">
    <property type="entry name" value="PAS"/>
    <property type="match status" value="3"/>
</dbReference>
<dbReference type="InterPro" id="IPR013656">
    <property type="entry name" value="PAS_4"/>
</dbReference>
<dbReference type="Pfam" id="PF13426">
    <property type="entry name" value="PAS_9"/>
    <property type="match status" value="1"/>
</dbReference>
<dbReference type="SUPFAM" id="SSF55874">
    <property type="entry name" value="ATPase domain of HSP90 chaperone/DNA topoisomerase II/histidine kinase"/>
    <property type="match status" value="1"/>
</dbReference>
<dbReference type="GO" id="GO:0000155">
    <property type="term" value="F:phosphorelay sensor kinase activity"/>
    <property type="evidence" value="ECO:0007669"/>
    <property type="project" value="InterPro"/>
</dbReference>
<keyword evidence="3" id="KW-0597">Phosphoprotein</keyword>
<evidence type="ECO:0000256" key="5">
    <source>
        <dbReference type="ARBA" id="ARBA00022777"/>
    </source>
</evidence>
<dbReference type="EMBL" id="ALWO02000038">
    <property type="protein sequence ID" value="EOZ95365.1"/>
    <property type="molecule type" value="Genomic_DNA"/>
</dbReference>
<evidence type="ECO:0000256" key="1">
    <source>
        <dbReference type="ARBA" id="ARBA00000085"/>
    </source>
</evidence>
<sequence>MIRWSDIPKFLTIIFSSPEDIDSLQKFILSLKKHSNKYIFLDMPLQESSSKNLSEALESKSSLQLVEYRENDSICEGKIYFATDSYIKTKNKNSLTELLLETKTHLGLDAPFHIIGIILSGNSSNIVPTITALKEKSAYILVQEPETSTIPHSPELIIGKGLSDAVLELDEIPSFLKKLTQGKIKLPESHKIDIAFSQQLIENLQGIFFLFNKEGKMLLWNKAVKEVTQYTDKEISEMHPVDFFPDAEREMIQQKIKEAFETGSASVEANIKNKANNLTTFLFKASYAFFQNEPCLYGIGIDISIQKESLFEINMMLNNTDEAFILTDESLKIISFNKKFADKSTELYGKKVEKFDSLLDYATEEEKQSLVDIHKQVLQGESITVEFELQRGKGRKSVYEFTHKPAKNEKGKILGVFISAKDITSEKQSKLKLEESERKLHTLVREGSDLIAILDAQGKYKFTSPNHLQYLGYTEQELLDTSAFELIHPDDLEEIKFKFQSLLSKQRVTTHPYRVKHKEFGWRWVQSTANYLIDDPAIQGALINSTDITDLVNIQKKLEAGNELFHYVQKASNDAIFDWDIVKDEFEWSESFTRVFGHDFQLKRFRLEDWISFIHPIDAAKEKNRWDQFLADKELFQWINEFRFKDSKGDYLYVEEVAYLLRDESGKPKRMIGSLRDISHQKQEIMRNKLLSDIGIIFKKNDKTTSALKETLTYLAEVYEAELAEVWMVPSHKKYIRLYQYLENSEETRKFYISEKSRNKFEPGEGIPGKVWKSQIAISWNIEEQPELFVRTFGNEHLKLISAICIPLFYNVEVVGVLLLGNKNPEQQKIYYKLYLKPLEEFLGAEIKKKQQEEELNQFFENAPDLLAVADKNGKFRKVNPAFTKLLGYTAEELTTRPFVDFLHPDDLRSTNKEYRETVSGLRKAENFINRYRTISGDYKWISWKSSEPFGEESFVYAFGRDVTDRIKLNILLENANQLAQLGGWELNLENNSVYWSKITRSLHEVPSDFIPDIETGYKFYKEGFSREQIQKAIEACISKGTPFDLELTIITYKGNEKWVRVIGKAEKIGGKVVKLSGSFQDISERKNTELELKRSNERFEKASLATQDAIWDYDLIENKLYWTQGYQTLFGYNLPGQNGGEGLNGWLDKIHPNYRKNVHESLQLSLEDPEVEFWKTEYKYQKADGNYAVVEDRGLIVRNENGIAIRMVGAISDISQRKDYENSLQKLNKSLQKQAKELEISNAELEQFAYIASHDLQEPLRMVSSFLGQLEKKYKHVLDDKAKQYIHFAVDGSKRMRQIILDLLDYSRVGKHDDDHQEIDLNALVEEVFMVHRKSIEDTSAEISIADLPKIKGPKTPIFQVFHNLINNAFKYSKDDIPLLLKITTEEKEDHWEFCIKDNGIGIEKEYYDRIFIIFHRLHGKEKYQGTGMGLSLVKKIIETLNGKIWVDSKYGEGTAFYFTLPKTPK</sequence>
<evidence type="ECO:0000256" key="3">
    <source>
        <dbReference type="ARBA" id="ARBA00022553"/>
    </source>
</evidence>
<comment type="catalytic activity">
    <reaction evidence="1">
        <text>ATP + protein L-histidine = ADP + protein N-phospho-L-histidine.</text>
        <dbReference type="EC" id="2.7.13.3"/>
    </reaction>
</comment>
<dbReference type="InterPro" id="IPR013767">
    <property type="entry name" value="PAS_fold"/>
</dbReference>
<feature type="domain" description="Histidine kinase" evidence="7">
    <location>
        <begin position="1252"/>
        <end position="1466"/>
    </location>
</feature>
<dbReference type="SMART" id="SM00091">
    <property type="entry name" value="PAS"/>
    <property type="match status" value="6"/>
</dbReference>
<evidence type="ECO:0000313" key="10">
    <source>
        <dbReference type="EMBL" id="EOZ95365.1"/>
    </source>
</evidence>
<dbReference type="Gene3D" id="3.30.565.10">
    <property type="entry name" value="Histidine kinase-like ATPase, C-terminal domain"/>
    <property type="match status" value="1"/>
</dbReference>
<dbReference type="GO" id="GO:0008984">
    <property type="term" value="F:protein-glutamate methylesterase activity"/>
    <property type="evidence" value="ECO:0007669"/>
    <property type="project" value="InterPro"/>
</dbReference>
<reference evidence="10 11" key="1">
    <citation type="journal article" date="2013" name="Genome Announc.">
        <title>Draft Genome Sequence of Indibacter alkaliphilus Strain LW1T, Isolated from Lonar Lake, a Haloalkaline Lake in the Buldana District of Maharashtra, India.</title>
        <authorList>
            <person name="Singh A."/>
            <person name="Kumar Jangir P."/>
            <person name="Sharma R."/>
            <person name="Singh A."/>
            <person name="Kumar Pinnaka A."/>
            <person name="Shivaji S."/>
        </authorList>
    </citation>
    <scope>NUCLEOTIDE SEQUENCE [LARGE SCALE GENOMIC DNA]</scope>
    <source>
        <strain evidence="11">CCUG 57479 / KCTC 22604 / LW1</strain>
    </source>
</reference>
<evidence type="ECO:0000256" key="6">
    <source>
        <dbReference type="SAM" id="Coils"/>
    </source>
</evidence>
<dbReference type="Pfam" id="PF08447">
    <property type="entry name" value="PAS_3"/>
    <property type="match status" value="3"/>
</dbReference>
<dbReference type="CDD" id="cd00082">
    <property type="entry name" value="HisKA"/>
    <property type="match status" value="1"/>
</dbReference>
<dbReference type="OrthoDB" id="9124519at2"/>
<keyword evidence="4" id="KW-0808">Transferase</keyword>
<feature type="coiled-coil region" evidence="6">
    <location>
        <begin position="1218"/>
        <end position="1249"/>
    </location>
</feature>
<dbReference type="GO" id="GO:0000156">
    <property type="term" value="F:phosphorelay response regulator activity"/>
    <property type="evidence" value="ECO:0007669"/>
    <property type="project" value="InterPro"/>
</dbReference>
<dbReference type="InterPro" id="IPR035965">
    <property type="entry name" value="PAS-like_dom_sf"/>
</dbReference>
<accession>S2DED2</accession>
<dbReference type="Pfam" id="PF01339">
    <property type="entry name" value="CheB_methylest"/>
    <property type="match status" value="1"/>
</dbReference>
<dbReference type="Gene3D" id="1.10.287.130">
    <property type="match status" value="1"/>
</dbReference>
<dbReference type="Gene3D" id="3.40.50.180">
    <property type="entry name" value="Methylesterase CheB, C-terminal domain"/>
    <property type="match status" value="1"/>
</dbReference>
<name>S2DED2_INDAL</name>
<dbReference type="eggNOG" id="COG2202">
    <property type="taxonomic scope" value="Bacteria"/>
</dbReference>
<dbReference type="SMART" id="SM00086">
    <property type="entry name" value="PAC"/>
    <property type="match status" value="6"/>
</dbReference>
<dbReference type="RefSeq" id="WP_016255339.1">
    <property type="nucleotide sequence ID" value="NZ_ALWO02000038.1"/>
</dbReference>
<evidence type="ECO:0000256" key="2">
    <source>
        <dbReference type="ARBA" id="ARBA00012438"/>
    </source>
</evidence>
<dbReference type="InterPro" id="IPR036890">
    <property type="entry name" value="HATPase_C_sf"/>
</dbReference>
<feature type="domain" description="PAC" evidence="9">
    <location>
        <begin position="638"/>
        <end position="690"/>
    </location>
</feature>
<dbReference type="InterPro" id="IPR000700">
    <property type="entry name" value="PAS-assoc_C"/>
</dbReference>
<feature type="domain" description="PAS" evidence="8">
    <location>
        <begin position="436"/>
        <end position="506"/>
    </location>
</feature>
<dbReference type="InterPro" id="IPR052162">
    <property type="entry name" value="Sensor_kinase/Photoreceptor"/>
</dbReference>
<dbReference type="PRINTS" id="PR00344">
    <property type="entry name" value="BCTRLSENSOR"/>
</dbReference>
<organism evidence="10 11">
    <name type="scientific">Indibacter alkaliphilus (strain CCUG 57479 / KCTC 22604 / LW1)</name>
    <dbReference type="NCBI Taxonomy" id="1189612"/>
    <lineage>
        <taxon>Bacteria</taxon>
        <taxon>Pseudomonadati</taxon>
        <taxon>Bacteroidota</taxon>
        <taxon>Cytophagia</taxon>
        <taxon>Cytophagales</taxon>
        <taxon>Cyclobacteriaceae</taxon>
    </lineage>
</organism>
<dbReference type="eggNOG" id="COG4251">
    <property type="taxonomic scope" value="Bacteria"/>
</dbReference>
<dbReference type="SUPFAM" id="SSF55785">
    <property type="entry name" value="PYP-like sensor domain (PAS domain)"/>
    <property type="match status" value="7"/>
</dbReference>
<proteinExistence type="predicted"/>
<dbReference type="InterPro" id="IPR035909">
    <property type="entry name" value="CheB_C"/>
</dbReference>
<dbReference type="CDD" id="cd00130">
    <property type="entry name" value="PAS"/>
    <property type="match status" value="4"/>
</dbReference>
<dbReference type="GO" id="GO:0005737">
    <property type="term" value="C:cytoplasm"/>
    <property type="evidence" value="ECO:0007669"/>
    <property type="project" value="InterPro"/>
</dbReference>
<dbReference type="FunFam" id="3.30.565.10:FF:000006">
    <property type="entry name" value="Sensor histidine kinase WalK"/>
    <property type="match status" value="1"/>
</dbReference>
<dbReference type="SUPFAM" id="SSF47384">
    <property type="entry name" value="Homodimeric domain of signal transducing histidine kinase"/>
    <property type="match status" value="1"/>
</dbReference>
<dbReference type="EC" id="2.7.13.3" evidence="2"/>
<dbReference type="PROSITE" id="PS50109">
    <property type="entry name" value="HIS_KIN"/>
    <property type="match status" value="1"/>
</dbReference>
<dbReference type="Pfam" id="PF00989">
    <property type="entry name" value="PAS"/>
    <property type="match status" value="2"/>
</dbReference>
<dbReference type="InterPro" id="IPR001610">
    <property type="entry name" value="PAC"/>
</dbReference>
<protein>
    <recommendedName>
        <fullName evidence="2">histidine kinase</fullName>
        <ecNumber evidence="2">2.7.13.3</ecNumber>
    </recommendedName>
</protein>
<dbReference type="InterPro" id="IPR003661">
    <property type="entry name" value="HisK_dim/P_dom"/>
</dbReference>
<dbReference type="STRING" id="1189612.A33Q_3285"/>